<gene>
    <name evidence="1" type="ORF">DFR43_1156</name>
</gene>
<name>A0A4R6U7R1_9BURK</name>
<proteinExistence type="predicted"/>
<dbReference type="EMBL" id="SNYL01000015">
    <property type="protein sequence ID" value="TDQ40615.1"/>
    <property type="molecule type" value="Genomic_DNA"/>
</dbReference>
<protein>
    <submittedName>
        <fullName evidence="1">Uncharacterized protein</fullName>
    </submittedName>
</protein>
<accession>A0A4R6U7R1</accession>
<organism evidence="1 2">
    <name type="scientific">Tepidicella xavieri</name>
    <dbReference type="NCBI Taxonomy" id="360241"/>
    <lineage>
        <taxon>Bacteria</taxon>
        <taxon>Pseudomonadati</taxon>
        <taxon>Pseudomonadota</taxon>
        <taxon>Betaproteobacteria</taxon>
        <taxon>Burkholderiales</taxon>
        <taxon>Tepidicella</taxon>
    </lineage>
</organism>
<dbReference type="OrthoDB" id="6057907at2"/>
<evidence type="ECO:0000313" key="1">
    <source>
        <dbReference type="EMBL" id="TDQ40615.1"/>
    </source>
</evidence>
<keyword evidence="2" id="KW-1185">Reference proteome</keyword>
<evidence type="ECO:0000313" key="2">
    <source>
        <dbReference type="Proteomes" id="UP000295510"/>
    </source>
</evidence>
<dbReference type="Proteomes" id="UP000295510">
    <property type="component" value="Unassembled WGS sequence"/>
</dbReference>
<dbReference type="AlphaFoldDB" id="A0A4R6U7R1"/>
<comment type="caution">
    <text evidence="1">The sequence shown here is derived from an EMBL/GenBank/DDBJ whole genome shotgun (WGS) entry which is preliminary data.</text>
</comment>
<sequence length="120" mass="13014">MLGAVAGVASAQNIQCHVSFAGATRTFTIAPGSQTDAVTPLLEGASFVLEVINRLPPEPGAGVKVRTYGVFSGEPYLMHQAFYLPQNDPRGPHGFTGLQVIREPLRHHELAYWCERAPTR</sequence>
<reference evidence="1 2" key="1">
    <citation type="submission" date="2019-03" db="EMBL/GenBank/DDBJ databases">
        <title>Genomic Encyclopedia of Type Strains, Phase IV (KMG-IV): sequencing the most valuable type-strain genomes for metagenomic binning, comparative biology and taxonomic classification.</title>
        <authorList>
            <person name="Goeker M."/>
        </authorList>
    </citation>
    <scope>NUCLEOTIDE SEQUENCE [LARGE SCALE GENOMIC DNA]</scope>
    <source>
        <strain evidence="1 2">DSM 19605</strain>
    </source>
</reference>